<evidence type="ECO:0000313" key="3">
    <source>
        <dbReference type="EMBL" id="MDI5885798.1"/>
    </source>
</evidence>
<feature type="transmembrane region" description="Helical" evidence="1">
    <location>
        <begin position="51"/>
        <end position="70"/>
    </location>
</feature>
<keyword evidence="4" id="KW-1185">Reference proteome</keyword>
<feature type="domain" description="HPP transmembrane region" evidence="2">
    <location>
        <begin position="22"/>
        <end position="178"/>
    </location>
</feature>
<feature type="transmembrane region" description="Helical" evidence="1">
    <location>
        <begin position="28"/>
        <end position="45"/>
    </location>
</feature>
<evidence type="ECO:0000259" key="2">
    <source>
        <dbReference type="Pfam" id="PF04982"/>
    </source>
</evidence>
<evidence type="ECO:0000313" key="4">
    <source>
        <dbReference type="Proteomes" id="UP001229025"/>
    </source>
</evidence>
<keyword evidence="1" id="KW-0812">Transmembrane</keyword>
<comment type="caution">
    <text evidence="3">The sequence shown here is derived from an EMBL/GenBank/DDBJ whole genome shotgun (WGS) entry which is preliminary data.</text>
</comment>
<dbReference type="EMBL" id="JASCSA010000016">
    <property type="protein sequence ID" value="MDI5885798.1"/>
    <property type="molecule type" value="Genomic_DNA"/>
</dbReference>
<feature type="transmembrane region" description="Helical" evidence="1">
    <location>
        <begin position="147"/>
        <end position="168"/>
    </location>
</feature>
<dbReference type="PANTHER" id="PTHR33741:SF5">
    <property type="entry name" value="TRANSMEMBRANE PROTEIN DDB_G0269096-RELATED"/>
    <property type="match status" value="1"/>
</dbReference>
<organism evidence="3 4">
    <name type="scientific">Cobetia amphilecti</name>
    <dbReference type="NCBI Taxonomy" id="1055104"/>
    <lineage>
        <taxon>Bacteria</taxon>
        <taxon>Pseudomonadati</taxon>
        <taxon>Pseudomonadota</taxon>
        <taxon>Gammaproteobacteria</taxon>
        <taxon>Oceanospirillales</taxon>
        <taxon>Halomonadaceae</taxon>
        <taxon>Cobetia</taxon>
    </lineage>
</organism>
<name>A0ABT6USW1_9GAMM</name>
<proteinExistence type="predicted"/>
<sequence>MVRTMLKPYVAKMRGGPLKRGRPHVADALWSWLGAFLGMALIGWLSSHYLAVSSLLLVGSFGATSVLLYGAPHSPLAQPRNVLGGNMLSALVGVACYHWLGDGWLAAAMAVSVALLVMQLTHTLHPPGGATALIAVIGGQPLHELGYWYALLPVGLGCLAMLVLAVLINNLARHRRYPLHWH</sequence>
<gene>
    <name evidence="3" type="ORF">QLT01_15740</name>
</gene>
<feature type="transmembrane region" description="Helical" evidence="1">
    <location>
        <begin position="82"/>
        <end position="100"/>
    </location>
</feature>
<keyword evidence="1" id="KW-0472">Membrane</keyword>
<dbReference type="Proteomes" id="UP001229025">
    <property type="component" value="Unassembled WGS sequence"/>
</dbReference>
<dbReference type="InterPro" id="IPR007065">
    <property type="entry name" value="HPP"/>
</dbReference>
<dbReference type="InterPro" id="IPR058581">
    <property type="entry name" value="TM_HPP"/>
</dbReference>
<dbReference type="Pfam" id="PF04982">
    <property type="entry name" value="TM_HPP"/>
    <property type="match status" value="1"/>
</dbReference>
<accession>A0ABT6USW1</accession>
<dbReference type="RefSeq" id="WP_348470601.1">
    <property type="nucleotide sequence ID" value="NZ_JBDXBC010000001.1"/>
</dbReference>
<dbReference type="PANTHER" id="PTHR33741">
    <property type="entry name" value="TRANSMEMBRANE PROTEIN DDB_G0269096-RELATED"/>
    <property type="match status" value="1"/>
</dbReference>
<reference evidence="4" key="1">
    <citation type="submission" date="2023-07" db="EMBL/GenBank/DDBJ databases">
        <title>Genome-based characterization of strain KMM 296 and proposal for reclassification of Cobetia litoralis and Cobetia pacifica, and emended description of the species Cobetia amphilecti and Cobetia marina.</title>
        <authorList>
            <person name="Balabanova L."/>
            <person name="Nedashkovskaya O."/>
        </authorList>
    </citation>
    <scope>NUCLEOTIDE SEQUENCE [LARGE SCALE GENOMIC DNA]</scope>
    <source>
        <strain evidence="4">NRIC 0815</strain>
    </source>
</reference>
<protein>
    <submittedName>
        <fullName evidence="3">HPP family protein</fullName>
    </submittedName>
</protein>
<evidence type="ECO:0000256" key="1">
    <source>
        <dbReference type="SAM" id="Phobius"/>
    </source>
</evidence>
<keyword evidence="1" id="KW-1133">Transmembrane helix</keyword>